<gene>
    <name evidence="9" type="ORF">NP165_06955</name>
</gene>
<keyword evidence="7" id="KW-0732">Signal</keyword>
<protein>
    <submittedName>
        <fullName evidence="9">NUDIX domain-containing protein</fullName>
    </submittedName>
</protein>
<evidence type="ECO:0000259" key="8">
    <source>
        <dbReference type="PROSITE" id="PS51462"/>
    </source>
</evidence>
<keyword evidence="6" id="KW-0812">Transmembrane</keyword>
<evidence type="ECO:0000313" key="10">
    <source>
        <dbReference type="Proteomes" id="UP001058602"/>
    </source>
</evidence>
<keyword evidence="10" id="KW-1185">Reference proteome</keyword>
<evidence type="ECO:0000256" key="6">
    <source>
        <dbReference type="SAM" id="Phobius"/>
    </source>
</evidence>
<feature type="transmembrane region" description="Helical" evidence="6">
    <location>
        <begin position="419"/>
        <end position="439"/>
    </location>
</feature>
<evidence type="ECO:0000256" key="2">
    <source>
        <dbReference type="ARBA" id="ARBA00005582"/>
    </source>
</evidence>
<dbReference type="InterPro" id="IPR015797">
    <property type="entry name" value="NUDIX_hydrolase-like_dom_sf"/>
</dbReference>
<feature type="transmembrane region" description="Helical" evidence="6">
    <location>
        <begin position="211"/>
        <end position="232"/>
    </location>
</feature>
<dbReference type="Gene3D" id="3.90.79.10">
    <property type="entry name" value="Nucleoside Triphosphate Pyrophosphohydrolase"/>
    <property type="match status" value="1"/>
</dbReference>
<evidence type="ECO:0000313" key="9">
    <source>
        <dbReference type="EMBL" id="UUM29465.1"/>
    </source>
</evidence>
<feature type="transmembrane region" description="Helical" evidence="6">
    <location>
        <begin position="278"/>
        <end position="298"/>
    </location>
</feature>
<feature type="chain" id="PRO_5046761488" evidence="7">
    <location>
        <begin position="24"/>
        <end position="473"/>
    </location>
</feature>
<dbReference type="PROSITE" id="PS00893">
    <property type="entry name" value="NUDIX_BOX"/>
    <property type="match status" value="1"/>
</dbReference>
<feature type="transmembrane region" description="Helical" evidence="6">
    <location>
        <begin position="390"/>
        <end position="407"/>
    </location>
</feature>
<evidence type="ECO:0000256" key="5">
    <source>
        <dbReference type="ARBA" id="ARBA00022842"/>
    </source>
</evidence>
<dbReference type="Pfam" id="PF00293">
    <property type="entry name" value="NUDIX"/>
    <property type="match status" value="1"/>
</dbReference>
<keyword evidence="6" id="KW-1133">Transmembrane helix</keyword>
<dbReference type="Proteomes" id="UP001058602">
    <property type="component" value="Chromosome 1"/>
</dbReference>
<feature type="transmembrane region" description="Helical" evidence="6">
    <location>
        <begin position="239"/>
        <end position="258"/>
    </location>
</feature>
<comment type="cofactor">
    <cofactor evidence="1">
        <name>Mg(2+)</name>
        <dbReference type="ChEBI" id="CHEBI:18420"/>
    </cofactor>
</comment>
<evidence type="ECO:0000256" key="4">
    <source>
        <dbReference type="ARBA" id="ARBA00022801"/>
    </source>
</evidence>
<proteinExistence type="inferred from homology"/>
<dbReference type="PROSITE" id="PS51462">
    <property type="entry name" value="NUDIX"/>
    <property type="match status" value="1"/>
</dbReference>
<keyword evidence="6" id="KW-0472">Membrane</keyword>
<evidence type="ECO:0000256" key="7">
    <source>
        <dbReference type="SAM" id="SignalP"/>
    </source>
</evidence>
<dbReference type="CDD" id="cd01610">
    <property type="entry name" value="PAP2_like"/>
    <property type="match status" value="1"/>
</dbReference>
<keyword evidence="5" id="KW-0460">Magnesium</keyword>
<feature type="transmembrane region" description="Helical" evidence="6">
    <location>
        <begin position="445"/>
        <end position="466"/>
    </location>
</feature>
<dbReference type="SUPFAM" id="SSF48317">
    <property type="entry name" value="Acid phosphatase/Vanadium-dependent haloperoxidase"/>
    <property type="match status" value="1"/>
</dbReference>
<evidence type="ECO:0000256" key="3">
    <source>
        <dbReference type="ARBA" id="ARBA00022723"/>
    </source>
</evidence>
<evidence type="ECO:0000256" key="1">
    <source>
        <dbReference type="ARBA" id="ARBA00001946"/>
    </source>
</evidence>
<reference evidence="9" key="1">
    <citation type="submission" date="2022-07" db="EMBL/GenBank/DDBJ databases">
        <title>Complete genome of Vibrio japonicus strain JCM 31412T and phylogenomic assessment of the Nereis clade of the genus Vibrio.</title>
        <authorList>
            <person name="Shlafstein M.D."/>
            <person name="Emsley S.A."/>
            <person name="Ushijima B."/>
            <person name="Videau P."/>
            <person name="Saw J.H."/>
        </authorList>
    </citation>
    <scope>NUCLEOTIDE SEQUENCE</scope>
    <source>
        <strain evidence="9">JCM 31412</strain>
    </source>
</reference>
<name>A0ABY5LI50_9VIBR</name>
<keyword evidence="4" id="KW-0378">Hydrolase</keyword>
<dbReference type="PANTHER" id="PTHR43758:SF8">
    <property type="entry name" value="8-OXO-DGTP DIPHOSPHATASE YTKD-RELATED"/>
    <property type="match status" value="1"/>
</dbReference>
<feature type="transmembrane region" description="Helical" evidence="6">
    <location>
        <begin position="310"/>
        <end position="327"/>
    </location>
</feature>
<dbReference type="RefSeq" id="WP_257083256.1">
    <property type="nucleotide sequence ID" value="NZ_CP102096.1"/>
</dbReference>
<accession>A0ABY5LI50</accession>
<feature type="domain" description="Nudix hydrolase" evidence="8">
    <location>
        <begin position="28"/>
        <end position="161"/>
    </location>
</feature>
<comment type="similarity">
    <text evidence="2">Belongs to the Nudix hydrolase family.</text>
</comment>
<dbReference type="InterPro" id="IPR000086">
    <property type="entry name" value="NUDIX_hydrolase_dom"/>
</dbReference>
<dbReference type="PANTHER" id="PTHR43758">
    <property type="entry name" value="7,8-DIHYDRO-8-OXOGUANINE TRIPHOSPHATASE"/>
    <property type="match status" value="1"/>
</dbReference>
<organism evidence="9 10">
    <name type="scientific">Vibrio japonicus</name>
    <dbReference type="NCBI Taxonomy" id="1824638"/>
    <lineage>
        <taxon>Bacteria</taxon>
        <taxon>Pseudomonadati</taxon>
        <taxon>Pseudomonadota</taxon>
        <taxon>Gammaproteobacteria</taxon>
        <taxon>Vibrionales</taxon>
        <taxon>Vibrionaceae</taxon>
        <taxon>Vibrio</taxon>
    </lineage>
</organism>
<sequence>MLRQLFFLILCSALFSTSPLSVAKTTYDGVKGAACIIRVDDKLVLVHEVLTQKLSLPAGRVEPGENPAIAAQRETWEEAGLVVSVKGELGRAEDAIFYDCVSDSDIISFQFNNSYNGLELPIWFAPHYGVETSSAMLVDPTNIPLEQYRFPEQRDLLVKLLHQASNQHVTYVGTLIDAAPSFNQIELGWLLQFQSTIHSLSYGLSEAVHRAIISGNLLAEPVLLIIFIPLVYMFYGKGFLCRALFVTSITALMTSIAQQGFAFPRPHVYLPATDLMQTYGFSFPNTPAALWVALGVLILNESKKLGMNRYTFSFMILVAWLGLAQFYTGSSFIIDVASGALVGFLTSWHAVRLESKQNVDAVSLLSSRYVWIMLLLIGGGMLIAWPSLTVGYWFSFIFASFILLNSIEKYRSTIKPVTALFLIIALLVVNFAISIAGTYVSHSSALSLVFEILRYPLLMALFALSIRTKALDQ</sequence>
<dbReference type="InterPro" id="IPR036938">
    <property type="entry name" value="PAP2/HPO_sf"/>
</dbReference>
<dbReference type="CDD" id="cd02883">
    <property type="entry name" value="NUDIX_Hydrolase"/>
    <property type="match status" value="1"/>
</dbReference>
<dbReference type="SUPFAM" id="SSF55811">
    <property type="entry name" value="Nudix"/>
    <property type="match status" value="1"/>
</dbReference>
<dbReference type="InterPro" id="IPR020084">
    <property type="entry name" value="NUDIX_hydrolase_CS"/>
</dbReference>
<keyword evidence="3" id="KW-0479">Metal-binding</keyword>
<feature type="signal peptide" evidence="7">
    <location>
        <begin position="1"/>
        <end position="23"/>
    </location>
</feature>
<dbReference type="EMBL" id="CP102096">
    <property type="protein sequence ID" value="UUM29465.1"/>
    <property type="molecule type" value="Genomic_DNA"/>
</dbReference>